<comment type="similarity">
    <text evidence="4">Belongs to the TRAPP small subunits family. BET3 subfamily.</text>
</comment>
<dbReference type="PROSITE" id="PS50082">
    <property type="entry name" value="WD_REPEATS_2"/>
    <property type="match status" value="5"/>
</dbReference>
<evidence type="ECO:0000259" key="17">
    <source>
        <dbReference type="PROSITE" id="PS50002"/>
    </source>
</evidence>
<feature type="repeat" description="WD" evidence="15">
    <location>
        <begin position="405"/>
        <end position="437"/>
    </location>
</feature>
<dbReference type="InterPro" id="IPR052803">
    <property type="entry name" value="Cilium-Associated_Jouberin"/>
</dbReference>
<dbReference type="STRING" id="400727.A0A2T7NRK4"/>
<dbReference type="CDD" id="cd14943">
    <property type="entry name" value="TRAPPC5_Trs31"/>
    <property type="match status" value="1"/>
</dbReference>
<feature type="region of interest" description="Disordered" evidence="16">
    <location>
        <begin position="447"/>
        <end position="479"/>
    </location>
</feature>
<evidence type="ECO:0000256" key="11">
    <source>
        <dbReference type="ARBA" id="ARBA00022892"/>
    </source>
</evidence>
<dbReference type="Gene3D" id="2.130.10.10">
    <property type="entry name" value="YVTN repeat-like/Quinoprotein amine dehydrogenase"/>
    <property type="match status" value="2"/>
</dbReference>
<comment type="function">
    <text evidence="1">May play a role in vesicular transport from endoplasmic reticulum to Golgi.</text>
</comment>
<evidence type="ECO:0000256" key="8">
    <source>
        <dbReference type="ARBA" id="ARBA00022574"/>
    </source>
</evidence>
<dbReference type="SUPFAM" id="SSF111126">
    <property type="entry name" value="Ligand-binding domain in the NO signalling and Golgi transport"/>
    <property type="match status" value="1"/>
</dbReference>
<evidence type="ECO:0000256" key="7">
    <source>
        <dbReference type="ARBA" id="ARBA00022448"/>
    </source>
</evidence>
<feature type="repeat" description="WD" evidence="15">
    <location>
        <begin position="271"/>
        <end position="312"/>
    </location>
</feature>
<evidence type="ECO:0000256" key="14">
    <source>
        <dbReference type="PROSITE-ProRule" id="PRU00192"/>
    </source>
</evidence>
<feature type="compositionally biased region" description="Basic and acidic residues" evidence="16">
    <location>
        <begin position="779"/>
        <end position="790"/>
    </location>
</feature>
<dbReference type="OrthoDB" id="2096344at2759"/>
<evidence type="ECO:0000256" key="15">
    <source>
        <dbReference type="PROSITE-ProRule" id="PRU00221"/>
    </source>
</evidence>
<feature type="compositionally biased region" description="Basic and acidic residues" evidence="16">
    <location>
        <begin position="618"/>
        <end position="656"/>
    </location>
</feature>
<evidence type="ECO:0000256" key="4">
    <source>
        <dbReference type="ARBA" id="ARBA00006218"/>
    </source>
</evidence>
<dbReference type="PROSITE" id="PS00678">
    <property type="entry name" value="WD_REPEATS_1"/>
    <property type="match status" value="2"/>
</dbReference>
<dbReference type="PROSITE" id="PS50002">
    <property type="entry name" value="SH3"/>
    <property type="match status" value="1"/>
</dbReference>
<dbReference type="InterPro" id="IPR036322">
    <property type="entry name" value="WD40_repeat_dom_sf"/>
</dbReference>
<evidence type="ECO:0000256" key="1">
    <source>
        <dbReference type="ARBA" id="ARBA00002910"/>
    </source>
</evidence>
<dbReference type="InterPro" id="IPR019775">
    <property type="entry name" value="WD40_repeat_CS"/>
</dbReference>
<dbReference type="InterPro" id="IPR016696">
    <property type="entry name" value="TRAPP-I_su5"/>
</dbReference>
<feature type="region of interest" description="Disordered" evidence="16">
    <location>
        <begin position="504"/>
        <end position="534"/>
    </location>
</feature>
<keyword evidence="11" id="KW-0931">ER-Golgi transport</keyword>
<dbReference type="Gene3D" id="2.30.30.40">
    <property type="entry name" value="SH3 Domains"/>
    <property type="match status" value="1"/>
</dbReference>
<dbReference type="InterPro" id="IPR007194">
    <property type="entry name" value="TRAPP_component"/>
</dbReference>
<dbReference type="SUPFAM" id="SSF50044">
    <property type="entry name" value="SH3-domain"/>
    <property type="match status" value="1"/>
</dbReference>
<dbReference type="SUPFAM" id="SSF50978">
    <property type="entry name" value="WD40 repeat-like"/>
    <property type="match status" value="2"/>
</dbReference>
<dbReference type="InterPro" id="IPR001680">
    <property type="entry name" value="WD40_rpt"/>
</dbReference>
<feature type="repeat" description="WD" evidence="15">
    <location>
        <begin position="1195"/>
        <end position="1229"/>
    </location>
</feature>
<dbReference type="GO" id="GO:0048193">
    <property type="term" value="P:Golgi vesicle transport"/>
    <property type="evidence" value="ECO:0007669"/>
    <property type="project" value="InterPro"/>
</dbReference>
<dbReference type="InterPro" id="IPR056150">
    <property type="entry name" value="WD40_CDC20-Fz"/>
</dbReference>
<feature type="compositionally biased region" description="Basic and acidic residues" evidence="16">
    <location>
        <begin position="747"/>
        <end position="756"/>
    </location>
</feature>
<evidence type="ECO:0000256" key="2">
    <source>
        <dbReference type="ARBA" id="ARBA00004222"/>
    </source>
</evidence>
<evidence type="ECO:0000256" key="12">
    <source>
        <dbReference type="ARBA" id="ARBA00023034"/>
    </source>
</evidence>
<dbReference type="PROSITE" id="PS50294">
    <property type="entry name" value="WD_REPEATS_REGION"/>
    <property type="match status" value="4"/>
</dbReference>
<dbReference type="Proteomes" id="UP000245119">
    <property type="component" value="Linkage Group LG10"/>
</dbReference>
<feature type="compositionally biased region" description="Low complexity" evidence="16">
    <location>
        <begin position="722"/>
        <end position="732"/>
    </location>
</feature>
<feature type="compositionally biased region" description="Low complexity" evidence="16">
    <location>
        <begin position="24"/>
        <end position="38"/>
    </location>
</feature>
<keyword evidence="19" id="KW-1185">Reference proteome</keyword>
<comment type="similarity">
    <text evidence="5">Belongs to the WD repeat CDC20/Fizzy family.</text>
</comment>
<keyword evidence="12" id="KW-0333">Golgi apparatus</keyword>
<feature type="domain" description="SH3" evidence="17">
    <location>
        <begin position="1587"/>
        <end position="1658"/>
    </location>
</feature>
<keyword evidence="10" id="KW-0256">Endoplasmic reticulum</keyword>
<dbReference type="GO" id="GO:0036064">
    <property type="term" value="C:ciliary basal body"/>
    <property type="evidence" value="ECO:0007669"/>
    <property type="project" value="TreeGrafter"/>
</dbReference>
<evidence type="ECO:0000256" key="16">
    <source>
        <dbReference type="SAM" id="MobiDB-lite"/>
    </source>
</evidence>
<feature type="compositionally biased region" description="Basic and acidic residues" evidence="16">
    <location>
        <begin position="453"/>
        <end position="463"/>
    </location>
</feature>
<dbReference type="FunFam" id="3.30.1380.20:FF:000005">
    <property type="entry name" value="Trafficking protein particle complex subunit 5"/>
    <property type="match status" value="1"/>
</dbReference>
<dbReference type="SMART" id="SM00326">
    <property type="entry name" value="SH3"/>
    <property type="match status" value="1"/>
</dbReference>
<feature type="compositionally biased region" description="Basic residues" evidence="16">
    <location>
        <begin position="769"/>
        <end position="778"/>
    </location>
</feature>
<evidence type="ECO:0000256" key="13">
    <source>
        <dbReference type="ARBA" id="ARBA00068379"/>
    </source>
</evidence>
<dbReference type="CDD" id="cd00200">
    <property type="entry name" value="WD40"/>
    <property type="match status" value="1"/>
</dbReference>
<dbReference type="GO" id="GO:0005783">
    <property type="term" value="C:endoplasmic reticulum"/>
    <property type="evidence" value="ECO:0007669"/>
    <property type="project" value="UniProtKB-SubCell"/>
</dbReference>
<dbReference type="InterPro" id="IPR015943">
    <property type="entry name" value="WD40/YVTN_repeat-like_dom_sf"/>
</dbReference>
<dbReference type="InterPro" id="IPR036028">
    <property type="entry name" value="SH3-like_dom_sf"/>
</dbReference>
<dbReference type="SMART" id="SM00320">
    <property type="entry name" value="WD40"/>
    <property type="match status" value="12"/>
</dbReference>
<feature type="compositionally biased region" description="Basic and acidic residues" evidence="16">
    <location>
        <begin position="712"/>
        <end position="721"/>
    </location>
</feature>
<evidence type="ECO:0000313" key="19">
    <source>
        <dbReference type="Proteomes" id="UP000245119"/>
    </source>
</evidence>
<evidence type="ECO:0000256" key="6">
    <source>
        <dbReference type="ARBA" id="ARBA00022443"/>
    </source>
</evidence>
<dbReference type="PANTHER" id="PTHR44499">
    <property type="entry name" value="JOUBERIN"/>
    <property type="match status" value="1"/>
</dbReference>
<sequence>MDAPLTRGPLMRWQRKNADPGNQSLNSSVANASLTSSSKTPMKLVNQPSMGQPKTPSADTGRKTPKSSAGTHKTPSKTSKTPKKTPKAGDRFIPNRTTTQFDVGHFKLSRDAEAECEASQELLSPSQVEYQRLMSENLNGDRLNHKIISYKEKAPGAPEGYQSNLKVLYSSTKAPASAKKTTRHIPQIPERILDAPDILDDYFSLGGSVYLWNASTGEITQLLQMEGPEEYVGAVSWIKEGNYLAVGTSGSRSGNIHHHDVRMAEHHVGTLSAHTQEVCGLNWSPDGKHLASGANDNLLCIWPAQTVGSVAQPLYTFTQHQAAVKAVSWCPWQPSLLASGGGTADRHIRFWNCNTGTSLNAIDTKSQVCAILWSREHRELISSHGFAQNQLIIWKYPTMSKVAELTGHTARVLHMAMSPDGETVVSAGADETLRLWKCFAVDEEKKKMKTKTVGKETGEAAEVKKRKKKKTKETDENTVLESLRKGSEITGLHKDEDTALLANIYEPDNSPKNEKSNKQRQRKQQQADAESFKTLKDNIEIAELDKKKVKKKKNVEETSLSFPADKILELPPADSFKTPIPKERKKNKTKNMTEPPDITIADPEIPDSPTKISKKKKKEELMEKEVLPDAEKPLPERSKQKKKQTPDAKILNKDTSEADTTMLSPKAVKKKKKKPDELQSSDKEDLQPIHKQDGLSENVMTSPRQKKKKKAKESEPPEEVKPSSSDPSVIPSSEDKKKKKAGSKMSAEAEEKKVSEETQESAEGDATGKKKAKKKRVKAKDGAGDAGVEAEKIEEAPADIPDAGEVLAVMIHRTDKLKNDFNILHPLVRVHIVDENTGQHFPKQHKERAVTSFYETSHDKVDCVLPIMTQPFDFKERKSTIPAWEELLIFNENYNHFIQTTPKALILFEILDFTSMNSTNNRQETGWYHIAWAFLKIVGANDKINVGSRARLQLYQVPPRRITKRDQVEPYQWWKMPKRDPYPSTLYVTLKNTTPPLVVEPSMRSMFATQKEQGAMTYEDLKRSMNWDTKNNRLETRPITTWTRLFGQLCRIPNDLILTLPGLRKGCFVICFSHDGRTLACACGDRDGNPILLYEIPSGKQRMELKGHFSLVYELSWSKKDTHLASASSDGTVRIWNVIEAKPFAEKVLPHPSFVYCCKFHPRVDTVVVSGCYDQVIRVWDISQEEESGQLVQEIEGHLGHVNSLCFNDDDGQKMYSADNTGRINIWNVFVTEETGRRSFIRDWTLYSSLEEPELKGVSISRLELHPTGRRLLVHCRDNAIRMLDLRVQRVMQQYIGAINFREKLGSCMTPCGTFVFAGSEDGYVYAWNTDTGDQVARYTELNYHKPVTDVAYHPRDHIIAMCSLGENQPILVYKYDPFTAQVDAGVTSRGPVETTEVEDLVTGRKSPLLDEGELLSARSKVMTQDEFQAHETARYQRVMKKLESATMHMSQMPGMVTPDTSHRFDSIGRSGAVSSWSATDSGSYIATPRSNMPSPGLMSPHAPQTALTTLQSQQLTLQNRYLKQSDSGWRPTYSEVGRHGSKAPVIYGRPPHISLDTSGGKAQFSFQSPLGSTKKHTKYLLGIFCTFFGQCVVLYDYRAQRSDELTIFRGDIVLLLYKDSDTWWMGELENGQQDEDDKGPSNDKGKHTYTAVKTKDGDLKFLSGAEDEDSEAEAEPLSRLAEMGHHVGSHLLDVLFVREKGYKREVKLLSMLIFIKSNFWKTVFGREAEKLEQANDDERTYFIIEKEPLVNRYISVPKDKGSLNCAAFTAGMLEAVLNGANFPAKVTVHWHKGTCFMIKFDESVIARDKTIDSR</sequence>
<evidence type="ECO:0000256" key="3">
    <source>
        <dbReference type="ARBA" id="ARBA00004240"/>
    </source>
</evidence>
<dbReference type="Pfam" id="PF00018">
    <property type="entry name" value="SH3_1"/>
    <property type="match status" value="1"/>
</dbReference>
<accession>A0A2T7NRK4</accession>
<feature type="compositionally biased region" description="Polar residues" evidence="16">
    <location>
        <begin position="46"/>
        <end position="58"/>
    </location>
</feature>
<feature type="region of interest" description="Disordered" evidence="16">
    <location>
        <begin position="1"/>
        <end position="98"/>
    </location>
</feature>
<keyword evidence="9" id="KW-0677">Repeat</keyword>
<dbReference type="Pfam" id="PF24807">
    <property type="entry name" value="WD40_CDC20-Fz"/>
    <property type="match status" value="1"/>
</dbReference>
<dbReference type="GO" id="GO:0030008">
    <property type="term" value="C:TRAPP complex"/>
    <property type="evidence" value="ECO:0007669"/>
    <property type="project" value="InterPro"/>
</dbReference>
<feature type="repeat" description="WD" evidence="15">
    <location>
        <begin position="1148"/>
        <end position="1190"/>
    </location>
</feature>
<feature type="region of interest" description="Disordered" evidence="16">
    <location>
        <begin position="1630"/>
        <end position="1649"/>
    </location>
</feature>
<evidence type="ECO:0000256" key="10">
    <source>
        <dbReference type="ARBA" id="ARBA00022824"/>
    </source>
</evidence>
<evidence type="ECO:0000256" key="9">
    <source>
        <dbReference type="ARBA" id="ARBA00022737"/>
    </source>
</evidence>
<keyword evidence="8 15" id="KW-0853">WD repeat</keyword>
<reference evidence="18 19" key="1">
    <citation type="submission" date="2018-04" db="EMBL/GenBank/DDBJ databases">
        <title>The genome of golden apple snail Pomacea canaliculata provides insight into stress tolerance and invasive adaptation.</title>
        <authorList>
            <person name="Liu C."/>
            <person name="Liu B."/>
            <person name="Ren Y."/>
            <person name="Zhang Y."/>
            <person name="Wang H."/>
            <person name="Li S."/>
            <person name="Jiang F."/>
            <person name="Yin L."/>
            <person name="Zhang G."/>
            <person name="Qian W."/>
            <person name="Fan W."/>
        </authorList>
    </citation>
    <scope>NUCLEOTIDE SEQUENCE [LARGE SCALE GENOMIC DNA]</scope>
    <source>
        <strain evidence="18">SZHN2017</strain>
        <tissue evidence="18">Muscle</tissue>
    </source>
</reference>
<name>A0A2T7NRK4_POMCA</name>
<dbReference type="Pfam" id="PF00400">
    <property type="entry name" value="WD40"/>
    <property type="match status" value="3"/>
</dbReference>
<gene>
    <name evidence="18" type="ORF">C0Q70_17047</name>
</gene>
<dbReference type="InterPro" id="IPR024096">
    <property type="entry name" value="NO_sig/Golgi_transp_ligand-bd"/>
</dbReference>
<dbReference type="EMBL" id="PZQS01000010">
    <property type="protein sequence ID" value="PVD23773.1"/>
    <property type="molecule type" value="Genomic_DNA"/>
</dbReference>
<comment type="caution">
    <text evidence="18">The sequence shown here is derived from an EMBL/GenBank/DDBJ whole genome shotgun (WGS) entry which is preliminary data.</text>
</comment>
<dbReference type="PANTHER" id="PTHR44499:SF1">
    <property type="entry name" value="JOUBERIN"/>
    <property type="match status" value="1"/>
</dbReference>
<protein>
    <recommendedName>
        <fullName evidence="13">Trafficking protein particle complex subunit 5</fullName>
    </recommendedName>
</protein>
<dbReference type="GO" id="GO:0005794">
    <property type="term" value="C:Golgi apparatus"/>
    <property type="evidence" value="ECO:0007669"/>
    <property type="project" value="UniProtKB-SubCell"/>
</dbReference>
<proteinExistence type="inferred from homology"/>
<evidence type="ECO:0000313" key="18">
    <source>
        <dbReference type="EMBL" id="PVD23773.1"/>
    </source>
</evidence>
<dbReference type="GO" id="GO:0044458">
    <property type="term" value="P:motile cilium assembly"/>
    <property type="evidence" value="ECO:0007669"/>
    <property type="project" value="TreeGrafter"/>
</dbReference>
<dbReference type="InterPro" id="IPR001452">
    <property type="entry name" value="SH3_domain"/>
</dbReference>
<comment type="subcellular location">
    <subcellularLocation>
        <location evidence="3">Endoplasmic reticulum</location>
    </subcellularLocation>
    <subcellularLocation>
        <location evidence="2">Golgi apparatus</location>
        <location evidence="2">cis-Golgi network</location>
    </subcellularLocation>
</comment>
<organism evidence="18 19">
    <name type="scientific">Pomacea canaliculata</name>
    <name type="common">Golden apple snail</name>
    <dbReference type="NCBI Taxonomy" id="400727"/>
    <lineage>
        <taxon>Eukaryota</taxon>
        <taxon>Metazoa</taxon>
        <taxon>Spiralia</taxon>
        <taxon>Lophotrochozoa</taxon>
        <taxon>Mollusca</taxon>
        <taxon>Gastropoda</taxon>
        <taxon>Caenogastropoda</taxon>
        <taxon>Architaenioglossa</taxon>
        <taxon>Ampullarioidea</taxon>
        <taxon>Ampullariidae</taxon>
        <taxon>Pomacea</taxon>
    </lineage>
</organism>
<dbReference type="Pfam" id="PF04051">
    <property type="entry name" value="TRAPP"/>
    <property type="match status" value="1"/>
</dbReference>
<dbReference type="Gene3D" id="3.30.1380.20">
    <property type="entry name" value="Trafficking protein particle complex subunit 3"/>
    <property type="match status" value="1"/>
</dbReference>
<keyword evidence="7" id="KW-0813">Transport</keyword>
<feature type="repeat" description="WD" evidence="15">
    <location>
        <begin position="1105"/>
        <end position="1146"/>
    </location>
</feature>
<feature type="region of interest" description="Disordered" evidence="16">
    <location>
        <begin position="568"/>
        <end position="790"/>
    </location>
</feature>
<feature type="compositionally biased region" description="Basic and acidic residues" evidence="16">
    <location>
        <begin position="674"/>
        <end position="694"/>
    </location>
</feature>
<evidence type="ECO:0000256" key="5">
    <source>
        <dbReference type="ARBA" id="ARBA00006445"/>
    </source>
</evidence>
<keyword evidence="6 14" id="KW-0728">SH3 domain</keyword>